<evidence type="ECO:0000313" key="2">
    <source>
        <dbReference type="EMBL" id="MCI69426.1"/>
    </source>
</evidence>
<dbReference type="PANTHER" id="PTHR48432:SF1">
    <property type="entry name" value="S5 DRBM DOMAIN-CONTAINING PROTEIN"/>
    <property type="match status" value="1"/>
</dbReference>
<keyword evidence="1" id="KW-0694">RNA-binding</keyword>
<dbReference type="GO" id="GO:0003735">
    <property type="term" value="F:structural constituent of ribosome"/>
    <property type="evidence" value="ECO:0007669"/>
    <property type="project" value="InterPro"/>
</dbReference>
<sequence length="73" mass="8799">DNDDDEEEFDDMKEKDNIILAKLDVIDKKLEEKLAELEYTFGRKGKALEEEIRDLAEERNELTEKKRRPLFRK</sequence>
<feature type="non-terminal residue" evidence="2">
    <location>
        <position position="1"/>
    </location>
</feature>
<feature type="non-terminal residue" evidence="2">
    <location>
        <position position="73"/>
    </location>
</feature>
<proteinExistence type="predicted"/>
<keyword evidence="2" id="KW-0687">Ribonucleoprotein</keyword>
<name>A0A392UAL6_9FABA</name>
<dbReference type="Proteomes" id="UP000265520">
    <property type="component" value="Unassembled WGS sequence"/>
</dbReference>
<dbReference type="GO" id="GO:0005840">
    <property type="term" value="C:ribosome"/>
    <property type="evidence" value="ECO:0007669"/>
    <property type="project" value="UniProtKB-KW"/>
</dbReference>
<dbReference type="InterPro" id="IPR000851">
    <property type="entry name" value="Ribosomal_uS5"/>
</dbReference>
<keyword evidence="2" id="KW-0689">Ribosomal protein</keyword>
<protein>
    <submittedName>
        <fullName evidence="2">30S ribosomal protein S5</fullName>
    </submittedName>
</protein>
<dbReference type="AlphaFoldDB" id="A0A392UAL6"/>
<comment type="caution">
    <text evidence="2">The sequence shown here is derived from an EMBL/GenBank/DDBJ whole genome shotgun (WGS) entry which is preliminary data.</text>
</comment>
<accession>A0A392UAL6</accession>
<evidence type="ECO:0000313" key="3">
    <source>
        <dbReference type="Proteomes" id="UP000265520"/>
    </source>
</evidence>
<keyword evidence="3" id="KW-1185">Reference proteome</keyword>
<reference evidence="2 3" key="1">
    <citation type="journal article" date="2018" name="Front. Plant Sci.">
        <title>Red Clover (Trifolium pratense) and Zigzag Clover (T. medium) - A Picture of Genomic Similarities and Differences.</title>
        <authorList>
            <person name="Dluhosova J."/>
            <person name="Istvanek J."/>
            <person name="Nedelnik J."/>
            <person name="Repkova J."/>
        </authorList>
    </citation>
    <scope>NUCLEOTIDE SEQUENCE [LARGE SCALE GENOMIC DNA]</scope>
    <source>
        <strain evidence="3">cv. 10/8</strain>
        <tissue evidence="2">Leaf</tissue>
    </source>
</reference>
<organism evidence="2 3">
    <name type="scientific">Trifolium medium</name>
    <dbReference type="NCBI Taxonomy" id="97028"/>
    <lineage>
        <taxon>Eukaryota</taxon>
        <taxon>Viridiplantae</taxon>
        <taxon>Streptophyta</taxon>
        <taxon>Embryophyta</taxon>
        <taxon>Tracheophyta</taxon>
        <taxon>Spermatophyta</taxon>
        <taxon>Magnoliopsida</taxon>
        <taxon>eudicotyledons</taxon>
        <taxon>Gunneridae</taxon>
        <taxon>Pentapetalae</taxon>
        <taxon>rosids</taxon>
        <taxon>fabids</taxon>
        <taxon>Fabales</taxon>
        <taxon>Fabaceae</taxon>
        <taxon>Papilionoideae</taxon>
        <taxon>50 kb inversion clade</taxon>
        <taxon>NPAAA clade</taxon>
        <taxon>Hologalegina</taxon>
        <taxon>IRL clade</taxon>
        <taxon>Trifolieae</taxon>
        <taxon>Trifolium</taxon>
    </lineage>
</organism>
<dbReference type="EMBL" id="LXQA010755737">
    <property type="protein sequence ID" value="MCI69426.1"/>
    <property type="molecule type" value="Genomic_DNA"/>
</dbReference>
<dbReference type="PANTHER" id="PTHR48432">
    <property type="entry name" value="S5 DRBM DOMAIN-CONTAINING PROTEIN"/>
    <property type="match status" value="1"/>
</dbReference>
<dbReference type="GO" id="GO:0006412">
    <property type="term" value="P:translation"/>
    <property type="evidence" value="ECO:0007669"/>
    <property type="project" value="InterPro"/>
</dbReference>
<dbReference type="GO" id="GO:0003723">
    <property type="term" value="F:RNA binding"/>
    <property type="evidence" value="ECO:0007669"/>
    <property type="project" value="UniProtKB-KW"/>
</dbReference>
<evidence type="ECO:0000256" key="1">
    <source>
        <dbReference type="ARBA" id="ARBA00022884"/>
    </source>
</evidence>